<evidence type="ECO:0000256" key="3">
    <source>
        <dbReference type="ARBA" id="ARBA00022989"/>
    </source>
</evidence>
<dbReference type="InterPro" id="IPR007318">
    <property type="entry name" value="Phopholipid_MeTrfase"/>
</dbReference>
<protein>
    <recommendedName>
        <fullName evidence="8">Isoprenylcysteine carboxylmethyltransferase family protein</fullName>
    </recommendedName>
</protein>
<dbReference type="Proteomes" id="UP001500827">
    <property type="component" value="Unassembled WGS sequence"/>
</dbReference>
<evidence type="ECO:0000313" key="6">
    <source>
        <dbReference type="EMBL" id="GAA3909123.1"/>
    </source>
</evidence>
<accession>A0ABP7LZ87</accession>
<keyword evidence="7" id="KW-1185">Reference proteome</keyword>
<comment type="caution">
    <text evidence="6">The sequence shown here is derived from an EMBL/GenBank/DDBJ whole genome shotgun (WGS) entry which is preliminary data.</text>
</comment>
<reference evidence="7" key="1">
    <citation type="journal article" date="2019" name="Int. J. Syst. Evol. Microbiol.">
        <title>The Global Catalogue of Microorganisms (GCM) 10K type strain sequencing project: providing services to taxonomists for standard genome sequencing and annotation.</title>
        <authorList>
            <consortium name="The Broad Institute Genomics Platform"/>
            <consortium name="The Broad Institute Genome Sequencing Center for Infectious Disease"/>
            <person name="Wu L."/>
            <person name="Ma J."/>
        </authorList>
    </citation>
    <scope>NUCLEOTIDE SEQUENCE [LARGE SCALE GENOMIC DNA]</scope>
    <source>
        <strain evidence="7">JCM 17543</strain>
    </source>
</reference>
<dbReference type="RefSeq" id="WP_344700435.1">
    <property type="nucleotide sequence ID" value="NZ_BAABBM010000001.1"/>
</dbReference>
<dbReference type="EMBL" id="BAABBM010000001">
    <property type="protein sequence ID" value="GAA3909123.1"/>
    <property type="molecule type" value="Genomic_DNA"/>
</dbReference>
<evidence type="ECO:0000256" key="5">
    <source>
        <dbReference type="SAM" id="Phobius"/>
    </source>
</evidence>
<keyword evidence="4 5" id="KW-0472">Membrane</keyword>
<evidence type="ECO:0000256" key="2">
    <source>
        <dbReference type="ARBA" id="ARBA00022692"/>
    </source>
</evidence>
<name>A0ABP7LZ87_9SPHN</name>
<keyword evidence="2 5" id="KW-0812">Transmembrane</keyword>
<proteinExistence type="predicted"/>
<comment type="subcellular location">
    <subcellularLocation>
        <location evidence="1">Endomembrane system</location>
        <topology evidence="1">Multi-pass membrane protein</topology>
    </subcellularLocation>
</comment>
<feature type="transmembrane region" description="Helical" evidence="5">
    <location>
        <begin position="29"/>
        <end position="49"/>
    </location>
</feature>
<sequence>MVDVSNFSYRRVLARAKESKPVQVTLAEMIRWGCVGLLSAIGVWFASAVHHFDRRSPRKPLLGALLALSTATAVATIVTVGRSSRIPELRSMAAAALGLLAALVFQSALRATRDRSLSLAFSRATPPTLVITGPYRHVRHPLYSAYVLFWSSCALLAGTVAVALLVASVAALYVVAARMEEADIMRSKLAAEYSKYRAATGMLVPIPSKLRLNS</sequence>
<evidence type="ECO:0000313" key="7">
    <source>
        <dbReference type="Proteomes" id="UP001500827"/>
    </source>
</evidence>
<feature type="transmembrane region" description="Helical" evidence="5">
    <location>
        <begin position="92"/>
        <end position="109"/>
    </location>
</feature>
<feature type="transmembrane region" description="Helical" evidence="5">
    <location>
        <begin position="147"/>
        <end position="176"/>
    </location>
</feature>
<keyword evidence="3 5" id="KW-1133">Transmembrane helix</keyword>
<gene>
    <name evidence="6" type="ORF">GCM10022276_29240</name>
</gene>
<dbReference type="Pfam" id="PF04191">
    <property type="entry name" value="PEMT"/>
    <property type="match status" value="1"/>
</dbReference>
<evidence type="ECO:0000256" key="1">
    <source>
        <dbReference type="ARBA" id="ARBA00004127"/>
    </source>
</evidence>
<organism evidence="6 7">
    <name type="scientific">Sphingomonas limnosediminicola</name>
    <dbReference type="NCBI Taxonomy" id="940133"/>
    <lineage>
        <taxon>Bacteria</taxon>
        <taxon>Pseudomonadati</taxon>
        <taxon>Pseudomonadota</taxon>
        <taxon>Alphaproteobacteria</taxon>
        <taxon>Sphingomonadales</taxon>
        <taxon>Sphingomonadaceae</taxon>
        <taxon>Sphingomonas</taxon>
    </lineage>
</organism>
<evidence type="ECO:0008006" key="8">
    <source>
        <dbReference type="Google" id="ProtNLM"/>
    </source>
</evidence>
<feature type="transmembrane region" description="Helical" evidence="5">
    <location>
        <begin position="61"/>
        <end position="80"/>
    </location>
</feature>
<evidence type="ECO:0000256" key="4">
    <source>
        <dbReference type="ARBA" id="ARBA00023136"/>
    </source>
</evidence>
<dbReference type="Gene3D" id="1.20.120.1630">
    <property type="match status" value="1"/>
</dbReference>